<dbReference type="InterPro" id="IPR028154">
    <property type="entry name" value="AMP-dep_Lig_C"/>
</dbReference>
<dbReference type="PIRSF" id="PIRSF006444">
    <property type="entry name" value="PaaK"/>
    <property type="match status" value="1"/>
</dbReference>
<dbReference type="GO" id="GO:0047475">
    <property type="term" value="F:phenylacetate-CoA ligase activity"/>
    <property type="evidence" value="ECO:0007669"/>
    <property type="project" value="UniProtKB-EC"/>
</dbReference>
<accession>A0ABT9RUH0</accession>
<protein>
    <recommendedName>
        <fullName evidence="1">Phenylacetate-coenzyme A ligase</fullName>
        <ecNumber evidence="1">6.2.1.30</ecNumber>
    </recommendedName>
    <alternativeName>
        <fullName evidence="1">Phenylacetyl-CoA ligase</fullName>
    </alternativeName>
</protein>
<keyword evidence="1" id="KW-0547">Nucleotide-binding</keyword>
<feature type="region of interest" description="Disordered" evidence="2">
    <location>
        <begin position="1"/>
        <end position="23"/>
    </location>
</feature>
<keyword evidence="1 5" id="KW-0436">Ligase</keyword>
<dbReference type="InterPro" id="IPR042099">
    <property type="entry name" value="ANL_N_sf"/>
</dbReference>
<comment type="caution">
    <text evidence="5">The sequence shown here is derived from an EMBL/GenBank/DDBJ whole genome shotgun (WGS) entry which is preliminary data.</text>
</comment>
<evidence type="ECO:0000259" key="4">
    <source>
        <dbReference type="Pfam" id="PF14535"/>
    </source>
</evidence>
<feature type="domain" description="AMP-dependent synthetase/ligase" evidence="3">
    <location>
        <begin position="103"/>
        <end position="315"/>
    </location>
</feature>
<evidence type="ECO:0000313" key="6">
    <source>
        <dbReference type="Proteomes" id="UP001226577"/>
    </source>
</evidence>
<dbReference type="RefSeq" id="WP_307308425.1">
    <property type="nucleotide sequence ID" value="NZ_JAUSRE010000011.1"/>
</dbReference>
<evidence type="ECO:0000256" key="2">
    <source>
        <dbReference type="SAM" id="MobiDB-lite"/>
    </source>
</evidence>
<dbReference type="InterPro" id="IPR011880">
    <property type="entry name" value="PA_CoA_ligase"/>
</dbReference>
<comment type="pathway">
    <text evidence="1">Aromatic compound metabolism; phenylacetate degradation.</text>
</comment>
<comment type="function">
    <text evidence="1">Catalyzes the activation of phenylacetic acid (PA) to phenylacetyl-CoA (PA-CoA).</text>
</comment>
<proteinExistence type="inferred from homology"/>
<comment type="catalytic activity">
    <reaction evidence="1">
        <text>2-phenylacetate + ATP + CoA = phenylacetyl-CoA + AMP + diphosphate</text>
        <dbReference type="Rhea" id="RHEA:20956"/>
        <dbReference type="ChEBI" id="CHEBI:18401"/>
        <dbReference type="ChEBI" id="CHEBI:30616"/>
        <dbReference type="ChEBI" id="CHEBI:33019"/>
        <dbReference type="ChEBI" id="CHEBI:57287"/>
        <dbReference type="ChEBI" id="CHEBI:57390"/>
        <dbReference type="ChEBI" id="CHEBI:456215"/>
        <dbReference type="EC" id="6.2.1.30"/>
    </reaction>
</comment>
<dbReference type="InterPro" id="IPR045851">
    <property type="entry name" value="AMP-bd_C_sf"/>
</dbReference>
<dbReference type="InterPro" id="IPR000873">
    <property type="entry name" value="AMP-dep_synth/lig_dom"/>
</dbReference>
<evidence type="ECO:0000313" key="5">
    <source>
        <dbReference type="EMBL" id="MDP9888885.1"/>
    </source>
</evidence>
<dbReference type="Gene3D" id="3.40.50.12780">
    <property type="entry name" value="N-terminal domain of ligase-like"/>
    <property type="match status" value="1"/>
</dbReference>
<dbReference type="Pfam" id="PF14535">
    <property type="entry name" value="AMP-binding_C_2"/>
    <property type="match status" value="1"/>
</dbReference>
<evidence type="ECO:0000259" key="3">
    <source>
        <dbReference type="Pfam" id="PF00501"/>
    </source>
</evidence>
<keyword evidence="6" id="KW-1185">Reference proteome</keyword>
<dbReference type="CDD" id="cd05913">
    <property type="entry name" value="PaaK"/>
    <property type="match status" value="1"/>
</dbReference>
<dbReference type="PANTHER" id="PTHR43439:SF1">
    <property type="entry name" value="PHENYLACETATE-COENZYME A LIGASE"/>
    <property type="match status" value="1"/>
</dbReference>
<dbReference type="EC" id="6.2.1.30" evidence="1"/>
<dbReference type="NCBIfam" id="TIGR02155">
    <property type="entry name" value="PA_CoA_ligase"/>
    <property type="match status" value="1"/>
</dbReference>
<dbReference type="InterPro" id="IPR051414">
    <property type="entry name" value="Adenylate-forming_Reductase"/>
</dbReference>
<dbReference type="SUPFAM" id="SSF56801">
    <property type="entry name" value="Acetyl-CoA synthetase-like"/>
    <property type="match status" value="1"/>
</dbReference>
<sequence>MTLHAPESPAAAVSTPADTEANAGTDAVLDREETISRDELEVLQLQRLQHTLAYAYERVPLYKRKFDEAGIHPNDLRELSDLGNFPFTTKEDLRQEYPFGMFAVPQNEVARIHASSGTTGRPTVVGYTKQDLADWAKLVARSFRASGIRPGMKVHNAYGYGLFTGGLGAHAGAEALGCTVIPMSGGQTERQIQLIQDFKPDAILATPTYLLTIADAMAHMGIDPASTSLKFAVLGAEPWTEEMRHELEVMMNIKACDIYGLSEVMGPGVAGEAVETQDGSHIWEDHFRPEIIDPFNPAPGKENVLRDGEHGELVFTSLTKEALPIIRYRTKDLTRLLPGTARPAHRRMGRITGRSDDMIILRGVNLFPSQIEEIALRIPGLSPHFQLELTRPEGQRMDQLTVRIERRDAVTIEQSTTAARTLKEQIKIHVGSSCTVDVVEPGSLERSNGKLRRIYDLRPKA</sequence>
<dbReference type="InterPro" id="IPR049623">
    <property type="entry name" value="PA_CoA_lig_proteobact_actino"/>
</dbReference>
<organism evidence="5 6">
    <name type="scientific">Pseudarthrobacter enclensis</name>
    <dbReference type="NCBI Taxonomy" id="993070"/>
    <lineage>
        <taxon>Bacteria</taxon>
        <taxon>Bacillati</taxon>
        <taxon>Actinomycetota</taxon>
        <taxon>Actinomycetes</taxon>
        <taxon>Micrococcales</taxon>
        <taxon>Micrococcaceae</taxon>
        <taxon>Pseudarthrobacter</taxon>
    </lineage>
</organism>
<gene>
    <name evidence="5" type="ORF">J2X98_002478</name>
</gene>
<comment type="similarity">
    <text evidence="1">Belongs to the phenylacetyl-CoA ligase family.</text>
</comment>
<dbReference type="EMBL" id="JAUSRE010000011">
    <property type="protein sequence ID" value="MDP9888885.1"/>
    <property type="molecule type" value="Genomic_DNA"/>
</dbReference>
<feature type="domain" description="AMP-dependent ligase C-terminal" evidence="4">
    <location>
        <begin position="363"/>
        <end position="458"/>
    </location>
</feature>
<dbReference type="Gene3D" id="3.30.300.30">
    <property type="match status" value="1"/>
</dbReference>
<name>A0ABT9RUH0_9MICC</name>
<dbReference type="Pfam" id="PF00501">
    <property type="entry name" value="AMP-binding"/>
    <property type="match status" value="1"/>
</dbReference>
<dbReference type="Proteomes" id="UP001226577">
    <property type="component" value="Unassembled WGS sequence"/>
</dbReference>
<dbReference type="PANTHER" id="PTHR43439">
    <property type="entry name" value="PHENYLACETATE-COENZYME A LIGASE"/>
    <property type="match status" value="1"/>
</dbReference>
<reference evidence="5 6" key="1">
    <citation type="submission" date="2023-07" db="EMBL/GenBank/DDBJ databases">
        <title>Sorghum-associated microbial communities from plants grown in Nebraska, USA.</title>
        <authorList>
            <person name="Schachtman D."/>
        </authorList>
    </citation>
    <scope>NUCLEOTIDE SEQUENCE [LARGE SCALE GENOMIC DNA]</scope>
    <source>
        <strain evidence="5 6">CC222</strain>
    </source>
</reference>
<evidence type="ECO:0000256" key="1">
    <source>
        <dbReference type="PIRNR" id="PIRNR006444"/>
    </source>
</evidence>